<proteinExistence type="predicted"/>
<dbReference type="AlphaFoldDB" id="A0A167XQ83"/>
<dbReference type="Proteomes" id="UP000076449">
    <property type="component" value="Chromosome I"/>
</dbReference>
<organism evidence="2">
    <name type="scientific">Penicillium chrysogenum</name>
    <name type="common">Penicillium notatum</name>
    <dbReference type="NCBI Taxonomy" id="5076"/>
    <lineage>
        <taxon>Eukaryota</taxon>
        <taxon>Fungi</taxon>
        <taxon>Dikarya</taxon>
        <taxon>Ascomycota</taxon>
        <taxon>Pezizomycotina</taxon>
        <taxon>Eurotiomycetes</taxon>
        <taxon>Eurotiomycetidae</taxon>
        <taxon>Eurotiales</taxon>
        <taxon>Aspergillaceae</taxon>
        <taxon>Penicillium</taxon>
        <taxon>Penicillium chrysogenum species complex</taxon>
    </lineage>
</organism>
<reference evidence="2" key="1">
    <citation type="journal article" date="2014" name="Genome Announc.">
        <title>Complete sequencing and chromosome-scale genome assembly of the industrial progenitor strain P2niaD18 from the penicillin producer Penicillium chrysogenum.</title>
        <authorList>
            <person name="Specht T."/>
            <person name="Dahlmann T.A."/>
            <person name="Zadra I."/>
            <person name="Kurnsteiner H."/>
            <person name="Kuck U."/>
        </authorList>
    </citation>
    <scope>NUCLEOTIDE SEQUENCE [LARGE SCALE GENOMIC DNA]</scope>
    <source>
        <strain evidence="2">P2niaD18</strain>
    </source>
</reference>
<dbReference type="PhylomeDB" id="A0A167XQ83"/>
<evidence type="ECO:0000313" key="2">
    <source>
        <dbReference type="EMBL" id="KZN93083.1"/>
    </source>
</evidence>
<dbReference type="EMBL" id="CM002798">
    <property type="protein sequence ID" value="KZN93083.1"/>
    <property type="molecule type" value="Genomic_DNA"/>
</dbReference>
<sequence>MSLQCLDMAQSQSDVLRPSSSRFSDAQGEQATEPPSQYKDPPNTPIPRHVESVTPDAGQLEQLLARLSSRVHAFDPSCPLRSTPKITPDEYDRFINVEIRCLAKAW</sequence>
<evidence type="ECO:0000256" key="1">
    <source>
        <dbReference type="SAM" id="MobiDB-lite"/>
    </source>
</evidence>
<gene>
    <name evidence="2" type="ORF">EN45_032510</name>
</gene>
<accession>A0A167XQ83</accession>
<name>A0A167XQ83_PENCH</name>
<feature type="compositionally biased region" description="Polar residues" evidence="1">
    <location>
        <begin position="1"/>
        <end position="35"/>
    </location>
</feature>
<protein>
    <submittedName>
        <fullName evidence="2">Uncharacterized protein</fullName>
    </submittedName>
</protein>
<feature type="region of interest" description="Disordered" evidence="1">
    <location>
        <begin position="1"/>
        <end position="50"/>
    </location>
</feature>